<keyword evidence="1" id="KW-1133">Transmembrane helix</keyword>
<dbReference type="InterPro" id="IPR003425">
    <property type="entry name" value="CCB3/YggT"/>
</dbReference>
<comment type="caution">
    <text evidence="2">The sequence shown here is derived from an EMBL/GenBank/DDBJ whole genome shotgun (WGS) entry which is preliminary data.</text>
</comment>
<organism evidence="2 3">
    <name type="scientific">Enteractinococcus helveticum</name>
    <dbReference type="NCBI Taxonomy" id="1837282"/>
    <lineage>
        <taxon>Bacteria</taxon>
        <taxon>Bacillati</taxon>
        <taxon>Actinomycetota</taxon>
        <taxon>Actinomycetes</taxon>
        <taxon>Micrococcales</taxon>
        <taxon>Micrococcaceae</taxon>
    </lineage>
</organism>
<dbReference type="RefSeq" id="WP_043057883.1">
    <property type="nucleotide sequence ID" value="NZ_LXEY01000018.1"/>
</dbReference>
<dbReference type="Proteomes" id="UP000078292">
    <property type="component" value="Unassembled WGS sequence"/>
</dbReference>
<name>A0A1B7LZC1_9MICC</name>
<evidence type="ECO:0008006" key="4">
    <source>
        <dbReference type="Google" id="ProtNLM"/>
    </source>
</evidence>
<evidence type="ECO:0000256" key="1">
    <source>
        <dbReference type="SAM" id="Phobius"/>
    </source>
</evidence>
<evidence type="ECO:0000313" key="3">
    <source>
        <dbReference type="Proteomes" id="UP000078292"/>
    </source>
</evidence>
<keyword evidence="1" id="KW-0472">Membrane</keyword>
<dbReference type="Pfam" id="PF02325">
    <property type="entry name" value="CCB3_YggT"/>
    <property type="match status" value="1"/>
</dbReference>
<dbReference type="GO" id="GO:0016020">
    <property type="term" value="C:membrane"/>
    <property type="evidence" value="ECO:0007669"/>
    <property type="project" value="InterPro"/>
</dbReference>
<dbReference type="EMBL" id="LXEY01000018">
    <property type="protein sequence ID" value="OAV60846.1"/>
    <property type="molecule type" value="Genomic_DNA"/>
</dbReference>
<feature type="transmembrane region" description="Helical" evidence="1">
    <location>
        <begin position="7"/>
        <end position="28"/>
    </location>
</feature>
<sequence>MQLLWTLVYLVTTIYFFILVVRILYSLVNVFVRDWRPRGMNLIIAELVMTLTDPPLRFFRRFIPPLRLGQVSLDLSFIVVFLIVMIIRFIALQGATA</sequence>
<gene>
    <name evidence="2" type="ORF">A6F49_10170</name>
</gene>
<keyword evidence="1" id="KW-0812">Transmembrane</keyword>
<feature type="transmembrane region" description="Helical" evidence="1">
    <location>
        <begin position="71"/>
        <end position="91"/>
    </location>
</feature>
<keyword evidence="3" id="KW-1185">Reference proteome</keyword>
<dbReference type="AlphaFoldDB" id="A0A1B7LZC1"/>
<reference evidence="2 3" key="1">
    <citation type="submission" date="2016-04" db="EMBL/GenBank/DDBJ databases">
        <title>First whole genome shotgun sequence of the bacterium Enteractinococcus sp. strain UASWS1574.</title>
        <authorList>
            <person name="Crovadore J."/>
            <person name="Chablais R."/>
            <person name="Lefort F."/>
        </authorList>
    </citation>
    <scope>NUCLEOTIDE SEQUENCE [LARGE SCALE GENOMIC DNA]</scope>
    <source>
        <strain evidence="2 3">UASWS1574</strain>
    </source>
</reference>
<protein>
    <recommendedName>
        <fullName evidence="4">YggT family protein</fullName>
    </recommendedName>
</protein>
<proteinExistence type="predicted"/>
<dbReference type="OrthoDB" id="3216131at2"/>
<evidence type="ECO:0000313" key="2">
    <source>
        <dbReference type="EMBL" id="OAV60846.1"/>
    </source>
</evidence>
<dbReference type="STRING" id="1837282.A6F49_10170"/>
<accession>A0A1B7LZC1</accession>